<dbReference type="Pfam" id="PF00067">
    <property type="entry name" value="p450"/>
    <property type="match status" value="1"/>
</dbReference>
<protein>
    <submittedName>
        <fullName evidence="8">Cytochrome P450</fullName>
    </submittedName>
</protein>
<organism evidence="8 9">
    <name type="scientific">Albimonas pacifica</name>
    <dbReference type="NCBI Taxonomy" id="1114924"/>
    <lineage>
        <taxon>Bacteria</taxon>
        <taxon>Pseudomonadati</taxon>
        <taxon>Pseudomonadota</taxon>
        <taxon>Alphaproteobacteria</taxon>
        <taxon>Rhodobacterales</taxon>
        <taxon>Paracoccaceae</taxon>
        <taxon>Albimonas</taxon>
    </lineage>
</organism>
<evidence type="ECO:0000313" key="9">
    <source>
        <dbReference type="Proteomes" id="UP000199377"/>
    </source>
</evidence>
<dbReference type="GO" id="GO:0004497">
    <property type="term" value="F:monooxygenase activity"/>
    <property type="evidence" value="ECO:0007669"/>
    <property type="project" value="UniProtKB-KW"/>
</dbReference>
<dbReference type="InterPro" id="IPR036396">
    <property type="entry name" value="Cyt_P450_sf"/>
</dbReference>
<keyword evidence="2" id="KW-0349">Heme</keyword>
<reference evidence="8 9" key="1">
    <citation type="submission" date="2016-10" db="EMBL/GenBank/DDBJ databases">
        <authorList>
            <person name="de Groot N.N."/>
        </authorList>
    </citation>
    <scope>NUCLEOTIDE SEQUENCE [LARGE SCALE GENOMIC DNA]</scope>
    <source>
        <strain evidence="8 9">CGMCC 1.11030</strain>
    </source>
</reference>
<accession>A0A1I3D189</accession>
<dbReference type="GO" id="GO:0020037">
    <property type="term" value="F:heme binding"/>
    <property type="evidence" value="ECO:0007669"/>
    <property type="project" value="InterPro"/>
</dbReference>
<dbReference type="InterPro" id="IPR001128">
    <property type="entry name" value="Cyt_P450"/>
</dbReference>
<evidence type="ECO:0000256" key="1">
    <source>
        <dbReference type="ARBA" id="ARBA00010617"/>
    </source>
</evidence>
<evidence type="ECO:0000256" key="2">
    <source>
        <dbReference type="ARBA" id="ARBA00022617"/>
    </source>
</evidence>
<dbReference type="PRINTS" id="PR00359">
    <property type="entry name" value="BP450"/>
</dbReference>
<keyword evidence="5" id="KW-0408">Iron</keyword>
<dbReference type="SUPFAM" id="SSF48264">
    <property type="entry name" value="Cytochrome P450"/>
    <property type="match status" value="1"/>
</dbReference>
<sequence length="408" mass="44836">MRPDDLPRFRQSPTDPAFMADPYPAYERLRALGPVAFWEELGKPVLCGHAEVSAALRDRRFGREVTHLASREALGWDPIPERLAPFYAFEAHSLLEREPPVHTRLRKLVNRAFTSRAVAGLGPWIEGLAESLIDEFEPETELMERFATPIPLTVIADLLGAPVEAGPQMLEWSHDMVGMYQAGRDRAAEDRAVAATEAFSAFMRELIAQRRRRPGEALIDALIAAEDPSAEGGARLSEPELVTTCILLLNAGHEATVHAIGNAVRLVVEGGLDRAAFGRAGGERAVDECLRLDPPLHLFSRYALGEVEVAGLRLKLGEEVGLLLAAANRDPDVFADPARADFAREGADRHVSLGAGLHFCVGAPLARLEMRAALAVLFRRWPELRLAGPPRRSGRWHFHGHEALRIAS</sequence>
<dbReference type="FunFam" id="1.10.630.10:FF:000018">
    <property type="entry name" value="Cytochrome P450 monooxygenase"/>
    <property type="match status" value="1"/>
</dbReference>
<dbReference type="AlphaFoldDB" id="A0A1I3D189"/>
<evidence type="ECO:0000313" key="8">
    <source>
        <dbReference type="EMBL" id="SFH80299.1"/>
    </source>
</evidence>
<keyword evidence="3" id="KW-0479">Metal-binding</keyword>
<keyword evidence="6" id="KW-0503">Monooxygenase</keyword>
<evidence type="ECO:0000256" key="6">
    <source>
        <dbReference type="ARBA" id="ARBA00023033"/>
    </source>
</evidence>
<dbReference type="PANTHER" id="PTHR46696">
    <property type="entry name" value="P450, PUTATIVE (EUROFUNG)-RELATED"/>
    <property type="match status" value="1"/>
</dbReference>
<dbReference type="CDD" id="cd20625">
    <property type="entry name" value="CYP164-like"/>
    <property type="match status" value="1"/>
</dbReference>
<gene>
    <name evidence="8" type="ORF">SAMN05216258_102319</name>
</gene>
<dbReference type="EMBL" id="FOQH01000002">
    <property type="protein sequence ID" value="SFH80299.1"/>
    <property type="molecule type" value="Genomic_DNA"/>
</dbReference>
<evidence type="ECO:0000256" key="5">
    <source>
        <dbReference type="ARBA" id="ARBA00023004"/>
    </source>
</evidence>
<dbReference type="GO" id="GO:0005506">
    <property type="term" value="F:iron ion binding"/>
    <property type="evidence" value="ECO:0007669"/>
    <property type="project" value="InterPro"/>
</dbReference>
<evidence type="ECO:0000256" key="7">
    <source>
        <dbReference type="ARBA" id="ARBA00043906"/>
    </source>
</evidence>
<comment type="similarity">
    <text evidence="1">Belongs to the cytochrome P450 family.</text>
</comment>
<dbReference type="GO" id="GO:0016705">
    <property type="term" value="F:oxidoreductase activity, acting on paired donors, with incorporation or reduction of molecular oxygen"/>
    <property type="evidence" value="ECO:0007669"/>
    <property type="project" value="InterPro"/>
</dbReference>
<keyword evidence="4" id="KW-0560">Oxidoreductase</keyword>
<dbReference type="Proteomes" id="UP000199377">
    <property type="component" value="Unassembled WGS sequence"/>
</dbReference>
<dbReference type="Gene3D" id="1.10.630.10">
    <property type="entry name" value="Cytochrome P450"/>
    <property type="match status" value="1"/>
</dbReference>
<proteinExistence type="inferred from homology"/>
<dbReference type="InterPro" id="IPR002397">
    <property type="entry name" value="Cyt_P450_B"/>
</dbReference>
<comment type="function">
    <text evidence="7">Cytochromes P450 are a group of heme-thiolate monooxygenases. They oxidize a variety of structurally unrelated compounds, including steroids, fatty acids, and xenobiotics.</text>
</comment>
<name>A0A1I3D189_9RHOB</name>
<dbReference type="PANTHER" id="PTHR46696:SF1">
    <property type="entry name" value="CYTOCHROME P450 YJIB-RELATED"/>
    <property type="match status" value="1"/>
</dbReference>
<dbReference type="RefSeq" id="WP_245779051.1">
    <property type="nucleotide sequence ID" value="NZ_FOQH01000002.1"/>
</dbReference>
<evidence type="ECO:0000256" key="3">
    <source>
        <dbReference type="ARBA" id="ARBA00022723"/>
    </source>
</evidence>
<keyword evidence="9" id="KW-1185">Reference proteome</keyword>
<dbReference type="STRING" id="1114924.SAMN05216258_102319"/>
<evidence type="ECO:0000256" key="4">
    <source>
        <dbReference type="ARBA" id="ARBA00023002"/>
    </source>
</evidence>